<evidence type="ECO:0000256" key="4">
    <source>
        <dbReference type="ARBA" id="ARBA00023002"/>
    </source>
</evidence>
<dbReference type="GO" id="GO:0004497">
    <property type="term" value="F:monooxygenase activity"/>
    <property type="evidence" value="ECO:0007669"/>
    <property type="project" value="UniProtKB-KW"/>
</dbReference>
<evidence type="ECO:0000256" key="2">
    <source>
        <dbReference type="ARBA" id="ARBA00022617"/>
    </source>
</evidence>
<dbReference type="PANTHER" id="PTHR24289">
    <property type="entry name" value="STEROID 17-ALPHA-HYDROXYLASE/17,20 LYASE"/>
    <property type="match status" value="1"/>
</dbReference>
<keyword evidence="5" id="KW-0408">Iron</keyword>
<dbReference type="SUPFAM" id="SSF48264">
    <property type="entry name" value="Cytochrome P450"/>
    <property type="match status" value="1"/>
</dbReference>
<dbReference type="GO" id="GO:0046872">
    <property type="term" value="F:metal ion binding"/>
    <property type="evidence" value="ECO:0007669"/>
    <property type="project" value="UniProtKB-KW"/>
</dbReference>
<keyword evidence="8" id="KW-1185">Reference proteome</keyword>
<comment type="caution">
    <text evidence="7">The sequence shown here is derived from an EMBL/GenBank/DDBJ whole genome shotgun (WGS) entry which is preliminary data.</text>
</comment>
<dbReference type="AlphaFoldDB" id="A0ABD0RDX8"/>
<name>A0ABD0RDX8_CIRMR</name>
<dbReference type="Pfam" id="PF00067">
    <property type="entry name" value="p450"/>
    <property type="match status" value="1"/>
</dbReference>
<keyword evidence="2" id="KW-0349">Heme</keyword>
<evidence type="ECO:0000256" key="1">
    <source>
        <dbReference type="ARBA" id="ARBA00010617"/>
    </source>
</evidence>
<dbReference type="InterPro" id="IPR036396">
    <property type="entry name" value="Cyt_P450_sf"/>
</dbReference>
<dbReference type="PANTHER" id="PTHR24289:SF1">
    <property type="entry name" value="STEROID 17-ALPHA-HYDROXYLASE_17,20 LYASE"/>
    <property type="match status" value="1"/>
</dbReference>
<proteinExistence type="inferred from homology"/>
<dbReference type="Proteomes" id="UP001529510">
    <property type="component" value="Unassembled WGS sequence"/>
</dbReference>
<reference evidence="7 8" key="1">
    <citation type="submission" date="2024-05" db="EMBL/GenBank/DDBJ databases">
        <title>Genome sequencing and assembly of Indian major carp, Cirrhinus mrigala (Hamilton, 1822).</title>
        <authorList>
            <person name="Mohindra V."/>
            <person name="Chowdhury L.M."/>
            <person name="Lal K."/>
            <person name="Jena J.K."/>
        </authorList>
    </citation>
    <scope>NUCLEOTIDE SEQUENCE [LARGE SCALE GENOMIC DNA]</scope>
    <source>
        <strain evidence="7">CM1030</strain>
        <tissue evidence="7">Blood</tissue>
    </source>
</reference>
<comment type="similarity">
    <text evidence="1">Belongs to the cytochrome P450 family.</text>
</comment>
<dbReference type="EMBL" id="JAMKFB020000003">
    <property type="protein sequence ID" value="KAL0196644.1"/>
    <property type="molecule type" value="Genomic_DNA"/>
</dbReference>
<keyword evidence="6" id="KW-0503">Monooxygenase</keyword>
<evidence type="ECO:0000313" key="8">
    <source>
        <dbReference type="Proteomes" id="UP001529510"/>
    </source>
</evidence>
<organism evidence="7 8">
    <name type="scientific">Cirrhinus mrigala</name>
    <name type="common">Mrigala</name>
    <dbReference type="NCBI Taxonomy" id="683832"/>
    <lineage>
        <taxon>Eukaryota</taxon>
        <taxon>Metazoa</taxon>
        <taxon>Chordata</taxon>
        <taxon>Craniata</taxon>
        <taxon>Vertebrata</taxon>
        <taxon>Euteleostomi</taxon>
        <taxon>Actinopterygii</taxon>
        <taxon>Neopterygii</taxon>
        <taxon>Teleostei</taxon>
        <taxon>Ostariophysi</taxon>
        <taxon>Cypriniformes</taxon>
        <taxon>Cyprinidae</taxon>
        <taxon>Labeoninae</taxon>
        <taxon>Labeonini</taxon>
        <taxon>Cirrhinus</taxon>
    </lineage>
</organism>
<feature type="non-terminal residue" evidence="7">
    <location>
        <position position="1"/>
    </location>
</feature>
<accession>A0ABD0RDX8</accession>
<evidence type="ECO:0000256" key="5">
    <source>
        <dbReference type="ARBA" id="ARBA00023004"/>
    </source>
</evidence>
<keyword evidence="3" id="KW-0479">Metal-binding</keyword>
<dbReference type="InterPro" id="IPR001128">
    <property type="entry name" value="Cyt_P450"/>
</dbReference>
<gene>
    <name evidence="7" type="ORF">M9458_005184</name>
</gene>
<dbReference type="Gene3D" id="1.10.630.10">
    <property type="entry name" value="Cytochrome P450"/>
    <property type="match status" value="1"/>
</dbReference>
<evidence type="ECO:0000313" key="7">
    <source>
        <dbReference type="EMBL" id="KAL0196644.1"/>
    </source>
</evidence>
<keyword evidence="4" id="KW-0560">Oxidoreductase</keyword>
<protein>
    <submittedName>
        <fullName evidence="7">Uncharacterized protein</fullName>
    </submittedName>
</protein>
<evidence type="ECO:0000256" key="6">
    <source>
        <dbReference type="ARBA" id="ARBA00023033"/>
    </source>
</evidence>
<evidence type="ECO:0000256" key="3">
    <source>
        <dbReference type="ARBA" id="ARBA00022723"/>
    </source>
</evidence>
<sequence length="61" mass="6913">RRVCLGESLARMELFLFFTSLLQHFRFTPPPGVSEDDLDLNPAVGFTLNPTPHKLCAVKRL</sequence>